<dbReference type="InterPro" id="IPR001478">
    <property type="entry name" value="PDZ"/>
</dbReference>
<feature type="compositionally biased region" description="Polar residues" evidence="11">
    <location>
        <begin position="356"/>
        <end position="367"/>
    </location>
</feature>
<dbReference type="GO" id="GO:0005737">
    <property type="term" value="C:cytoplasm"/>
    <property type="evidence" value="ECO:0007669"/>
    <property type="project" value="UniProtKB-SubCell"/>
</dbReference>
<dbReference type="Gene3D" id="1.10.167.10">
    <property type="entry name" value="Regulator of G-protein Signalling 4, domain 2"/>
    <property type="match status" value="1"/>
</dbReference>
<evidence type="ECO:0000259" key="14">
    <source>
        <dbReference type="PROSITE" id="PS50106"/>
    </source>
</evidence>
<evidence type="ECO:0008006" key="17">
    <source>
        <dbReference type="Google" id="ProtNLM"/>
    </source>
</evidence>
<dbReference type="SMART" id="SM00233">
    <property type="entry name" value="PH"/>
    <property type="match status" value="1"/>
</dbReference>
<evidence type="ECO:0000256" key="9">
    <source>
        <dbReference type="ARBA" id="ARBA00023054"/>
    </source>
</evidence>
<feature type="domain" description="Phorbol-ester/DAG-type" evidence="13">
    <location>
        <begin position="680"/>
        <end position="730"/>
    </location>
</feature>
<feature type="compositionally biased region" description="Polar residues" evidence="11">
    <location>
        <begin position="783"/>
        <end position="793"/>
    </location>
</feature>
<keyword evidence="5" id="KW-0597">Phosphoprotein</keyword>
<evidence type="ECO:0000256" key="3">
    <source>
        <dbReference type="ARBA" id="ARBA00022468"/>
    </source>
</evidence>
<feature type="compositionally biased region" description="Polar residues" evidence="11">
    <location>
        <begin position="1655"/>
        <end position="1664"/>
    </location>
</feature>
<evidence type="ECO:0000256" key="7">
    <source>
        <dbReference type="ARBA" id="ARBA00022723"/>
    </source>
</evidence>
<dbReference type="Pfam" id="PF00130">
    <property type="entry name" value="C1_1"/>
    <property type="match status" value="1"/>
</dbReference>
<dbReference type="Pfam" id="PF00621">
    <property type="entry name" value="RhoGEF"/>
    <property type="match status" value="1"/>
</dbReference>
<dbReference type="Gene3D" id="1.20.900.10">
    <property type="entry name" value="Dbl homology (DH) domain"/>
    <property type="match status" value="1"/>
</dbReference>
<reference evidence="15 16" key="1">
    <citation type="submission" date="2023-03" db="EMBL/GenBank/DDBJ databases">
        <title>High-quality genome of Scylla paramamosain provides insights in environmental adaptation.</title>
        <authorList>
            <person name="Zhang L."/>
        </authorList>
    </citation>
    <scope>NUCLEOTIDE SEQUENCE [LARGE SCALE GENOMIC DNA]</scope>
    <source>
        <strain evidence="15">LZ_2023a</strain>
        <tissue evidence="15">Muscle</tissue>
    </source>
</reference>
<dbReference type="InterPro" id="IPR015212">
    <property type="entry name" value="RGS-like_dom"/>
</dbReference>
<dbReference type="Pfam" id="PF09128">
    <property type="entry name" value="RGS-like"/>
    <property type="match status" value="1"/>
</dbReference>
<dbReference type="SMART" id="SM00109">
    <property type="entry name" value="C1"/>
    <property type="match status" value="1"/>
</dbReference>
<evidence type="ECO:0000256" key="10">
    <source>
        <dbReference type="ARBA" id="ARBA00023136"/>
    </source>
</evidence>
<dbReference type="InterPro" id="IPR000219">
    <property type="entry name" value="DH_dom"/>
</dbReference>
<evidence type="ECO:0000313" key="15">
    <source>
        <dbReference type="EMBL" id="KAK8393547.1"/>
    </source>
</evidence>
<dbReference type="CDD" id="cd13329">
    <property type="entry name" value="PH_RhoGEF"/>
    <property type="match status" value="1"/>
</dbReference>
<dbReference type="Pfam" id="PF17838">
    <property type="entry name" value="PH_16"/>
    <property type="match status" value="1"/>
</dbReference>
<dbReference type="SUPFAM" id="SSF48097">
    <property type="entry name" value="Regulator of G-protein signaling, RGS"/>
    <property type="match status" value="1"/>
</dbReference>
<feature type="compositionally biased region" description="Low complexity" evidence="11">
    <location>
        <begin position="1596"/>
        <end position="1634"/>
    </location>
</feature>
<feature type="compositionally biased region" description="Low complexity" evidence="11">
    <location>
        <begin position="264"/>
        <end position="285"/>
    </location>
</feature>
<feature type="region of interest" description="Disordered" evidence="11">
    <location>
        <begin position="1354"/>
        <end position="1443"/>
    </location>
</feature>
<feature type="compositionally biased region" description="Low complexity" evidence="11">
    <location>
        <begin position="379"/>
        <end position="389"/>
    </location>
</feature>
<dbReference type="SUPFAM" id="SSF57889">
    <property type="entry name" value="Cysteine-rich domain"/>
    <property type="match status" value="1"/>
</dbReference>
<dbReference type="GO" id="GO:0007186">
    <property type="term" value="P:G protein-coupled receptor signaling pathway"/>
    <property type="evidence" value="ECO:0007669"/>
    <property type="project" value="TreeGrafter"/>
</dbReference>
<keyword evidence="8" id="KW-0862">Zinc</keyword>
<dbReference type="PANTHER" id="PTHR45872:SF2">
    <property type="entry name" value="RHO GUANINE NUCLEOTIDE EXCHANGE FACTOR 2, ISOFORM D"/>
    <property type="match status" value="1"/>
</dbReference>
<comment type="subcellular location">
    <subcellularLocation>
        <location evidence="2">Cytoplasm</location>
    </subcellularLocation>
    <subcellularLocation>
        <location evidence="1">Membrane</location>
    </subcellularLocation>
</comment>
<evidence type="ECO:0000256" key="1">
    <source>
        <dbReference type="ARBA" id="ARBA00004370"/>
    </source>
</evidence>
<dbReference type="SMART" id="SM00228">
    <property type="entry name" value="PDZ"/>
    <property type="match status" value="1"/>
</dbReference>
<dbReference type="GO" id="GO:0016020">
    <property type="term" value="C:membrane"/>
    <property type="evidence" value="ECO:0007669"/>
    <property type="project" value="UniProtKB-SubCell"/>
</dbReference>
<accession>A0AAW0U433</accession>
<dbReference type="Gene3D" id="3.30.60.20">
    <property type="match status" value="1"/>
</dbReference>
<keyword evidence="10" id="KW-0472">Membrane</keyword>
<dbReference type="Proteomes" id="UP001487740">
    <property type="component" value="Unassembled WGS sequence"/>
</dbReference>
<keyword evidence="16" id="KW-1185">Reference proteome</keyword>
<dbReference type="InterPro" id="IPR041020">
    <property type="entry name" value="PH_16"/>
</dbReference>
<feature type="domain" description="DH" evidence="12">
    <location>
        <begin position="1001"/>
        <end position="1192"/>
    </location>
</feature>
<evidence type="ECO:0000256" key="11">
    <source>
        <dbReference type="SAM" id="MobiDB-lite"/>
    </source>
</evidence>
<feature type="compositionally biased region" description="Low complexity" evidence="11">
    <location>
        <begin position="927"/>
        <end position="952"/>
    </location>
</feature>
<dbReference type="Gene3D" id="2.30.29.30">
    <property type="entry name" value="Pleckstrin-homology domain (PH domain)/Phosphotyrosine-binding domain (PTB)"/>
    <property type="match status" value="1"/>
</dbReference>
<feature type="compositionally biased region" description="Polar residues" evidence="11">
    <location>
        <begin position="842"/>
        <end position="854"/>
    </location>
</feature>
<feature type="region of interest" description="Disordered" evidence="11">
    <location>
        <begin position="1593"/>
        <end position="1742"/>
    </location>
</feature>
<dbReference type="SUPFAM" id="SSF50729">
    <property type="entry name" value="PH domain-like"/>
    <property type="match status" value="1"/>
</dbReference>
<evidence type="ECO:0000313" key="16">
    <source>
        <dbReference type="Proteomes" id="UP001487740"/>
    </source>
</evidence>
<dbReference type="PROSITE" id="PS50010">
    <property type="entry name" value="DH_2"/>
    <property type="match status" value="1"/>
</dbReference>
<feature type="compositionally biased region" description="Pro residues" evidence="11">
    <location>
        <begin position="1430"/>
        <end position="1439"/>
    </location>
</feature>
<dbReference type="InterPro" id="IPR036305">
    <property type="entry name" value="RGS_sf"/>
</dbReference>
<feature type="region of interest" description="Disordered" evidence="11">
    <location>
        <begin position="203"/>
        <end position="293"/>
    </location>
</feature>
<feature type="compositionally biased region" description="Basic residues" evidence="11">
    <location>
        <begin position="899"/>
        <end position="909"/>
    </location>
</feature>
<dbReference type="GO" id="GO:0005085">
    <property type="term" value="F:guanyl-nucleotide exchange factor activity"/>
    <property type="evidence" value="ECO:0007669"/>
    <property type="project" value="UniProtKB-KW"/>
</dbReference>
<dbReference type="PROSITE" id="PS50081">
    <property type="entry name" value="ZF_DAG_PE_2"/>
    <property type="match status" value="1"/>
</dbReference>
<evidence type="ECO:0000256" key="4">
    <source>
        <dbReference type="ARBA" id="ARBA00022490"/>
    </source>
</evidence>
<feature type="compositionally biased region" description="Basic residues" evidence="11">
    <location>
        <begin position="231"/>
        <end position="242"/>
    </location>
</feature>
<evidence type="ECO:0000256" key="6">
    <source>
        <dbReference type="ARBA" id="ARBA00022658"/>
    </source>
</evidence>
<proteinExistence type="predicted"/>
<dbReference type="Pfam" id="PF00595">
    <property type="entry name" value="PDZ"/>
    <property type="match status" value="1"/>
</dbReference>
<feature type="region of interest" description="Disordered" evidence="11">
    <location>
        <begin position="107"/>
        <end position="127"/>
    </location>
</feature>
<dbReference type="InterPro" id="IPR011993">
    <property type="entry name" value="PH-like_dom_sf"/>
</dbReference>
<dbReference type="InterPro" id="IPR036034">
    <property type="entry name" value="PDZ_sf"/>
</dbReference>
<keyword evidence="6" id="KW-0344">Guanine-nucleotide releasing factor</keyword>
<comment type="caution">
    <text evidence="15">The sequence shown here is derived from an EMBL/GenBank/DDBJ whole genome shotgun (WGS) entry which is preliminary data.</text>
</comment>
<feature type="compositionally biased region" description="Polar residues" evidence="11">
    <location>
        <begin position="1401"/>
        <end position="1421"/>
    </location>
</feature>
<dbReference type="PANTHER" id="PTHR45872">
    <property type="entry name" value="RHO GUANINE NUCLEOTIDE EXCHANGE FACTOR 2, ISOFORM D"/>
    <property type="match status" value="1"/>
</dbReference>
<evidence type="ECO:0000256" key="5">
    <source>
        <dbReference type="ARBA" id="ARBA00022553"/>
    </source>
</evidence>
<dbReference type="PROSITE" id="PS50106">
    <property type="entry name" value="PDZ"/>
    <property type="match status" value="1"/>
</dbReference>
<keyword evidence="7" id="KW-0479">Metal-binding</keyword>
<evidence type="ECO:0000259" key="13">
    <source>
        <dbReference type="PROSITE" id="PS50081"/>
    </source>
</evidence>
<name>A0AAW0U433_SCYPA</name>
<dbReference type="SUPFAM" id="SSF48065">
    <property type="entry name" value="DBL homology domain (DH-domain)"/>
    <property type="match status" value="1"/>
</dbReference>
<dbReference type="CDD" id="cd00160">
    <property type="entry name" value="RhoGEF"/>
    <property type="match status" value="1"/>
</dbReference>
<dbReference type="InterPro" id="IPR046349">
    <property type="entry name" value="C1-like_sf"/>
</dbReference>
<dbReference type="SUPFAM" id="SSF50156">
    <property type="entry name" value="PDZ domain-like"/>
    <property type="match status" value="1"/>
</dbReference>
<dbReference type="SMART" id="SM00325">
    <property type="entry name" value="RhoGEF"/>
    <property type="match status" value="1"/>
</dbReference>
<dbReference type="EMBL" id="JARAKH010000020">
    <property type="protein sequence ID" value="KAK8393547.1"/>
    <property type="molecule type" value="Genomic_DNA"/>
</dbReference>
<keyword evidence="4" id="KW-0963">Cytoplasm</keyword>
<sequence length="1742" mass="192624">MDERLDLILEGNDDQPSDSSTLRTVVIHRGERGYGFTVSGESPVIVQDVKDGGPAAQAGVRKGDSIIEVNGAIVSQINHKEVVQIIKSANQCVKLTLQSYPEGEALTPQDASHRHLAHTTNPSRYNDRITAPLPVNTHLQNQMEANKSKMLTKYLEKQRRVRDNIMLELQRGPSKVLQRNLEKELDSINRQIAKIQEELKTVKDSEAQLHSQTRSSPRSPPLSRPSFSLPHSHHHHLYHPTHSRSVSDIPPPLPARNRPLVSQTSAPNISTSSTSSSSSVSLASAPPLPPRLTQLERVGEGGLAQSLENIPKVQCLSHSASSVSEPGSRPPSHYRARSSPDPLGLQSSHVFHGGSDSVNDVSVTGSCGSRGKVPSATFSDDTISTTTSIHEPPGTPPPPYASSSQLCPSDEVDENNISIPDDVVSPPCTMVPSPSQPILSMEDEEFSDTETLEDHGPFQSLSKLWNHNAYLAVFMNYVISNCDSSSLFFYVITHLYKEGVGKDMKRWAYEITSSFLLPGAPLRLCNVEENILHEIDETLQNELDKEEILRKVFWKARMRCREDLNEQLADFRNKRSAGLGSIFGPADHLLEESKYNKAKELQIVEHLLVPCLESVSDDLKNATDQMLVTVSSLATILLKYYMVRSQLAQQLIDRCPLYVSKERPLRTKIFRGNKKQVFRDHHFNQHTYYSVTYCNHCGLLIWGIAPQGYQCANCEMNIHKSCAKQVEEVCIGQLHKKDRSRDTRFSAILGKIISDDKETKRKVSQINAAQIEKARKGYEEGNTEQCGLSSETDNYAGEKGSNAGAGGAGGVAALSNHASSPASTTSPATTNHALSTAHPGLASSSASDLPNNGSDAHEEYGSPDPSSPGLGPPDPSPPVKHHKKKEGQVNRSESLKEKQPRRKRTRENRKHSDPNIPTSKSADVDADSSLIPDNSGSSSNSSLSPSLESPSHSLEHVPREAPLPAPVLENDSDIECEVDLPNWQKLVSSDEIKKLKPKERKRQDTVSELFHTERTHVRVLKVLKHLFQVPMSEAGLLSKQQLDLLFPNLDEILEIHVIFNQAMKKRRIEEPIVSRVGDVLINMFDGEQGDYFQQQAAEFVRSQFTALENLKQQQKRDQRLANFLQEQENNPVCRRLQLKDMLPCVVQRLSKYPLLIELLLSYTDSSAQPEEYEQLSRSLERSKEILAFVNTAVQEAENSQRLHELQRKLDQSSLAKNKHGQLEELKGHLELTKHRLIYEGQLTWRVAKGQKNIDLQVLMLDEFIVLLQKADDKYILKNHSISKSPVKDENKLTHSPIIKYGPSMLFRAVATDNCAFFIVTTQTVGPHIYELVASSPMERKVWFRHIQEAQEAYTAREGRNRRAHPHTPLQDPDDSTPPSSDALRDVDDGVEVDGGEAADTTAESLVDSKTQQGAAKSSESSGRIEESPAPATPAQPPASPETLVKKTELLRRKDLKIRQALEEKQQIIANILNIPYEDFESVVDMAGEPAVGNKEPKELVLAAMFQAKCLQESLNEALNLTEGDIIAARANEGKATGTSLYQAPMTKLMNISATLSQQLSSLLNLVSERDDEREQMRKELVASRERLHLLHMRQNSASSQTAVASTQVPSSSTQPPTSSPYTSRPSSFVSVTSSLADHSDTSLQHDTDEDGTEVSKGSSIQQEARPSDNREEPPPENFEDAGSGSELTDTKPGDAEASGGLQESEEGARGRPVKGCSPLLVHPPDHWRCGSGGALLKVHSGD</sequence>
<keyword evidence="3" id="KW-0343">GTPase activation</keyword>
<dbReference type="GO" id="GO:0001664">
    <property type="term" value="F:G protein-coupled receptor binding"/>
    <property type="evidence" value="ECO:0007669"/>
    <property type="project" value="TreeGrafter"/>
</dbReference>
<dbReference type="GO" id="GO:0005096">
    <property type="term" value="F:GTPase activator activity"/>
    <property type="evidence" value="ECO:0007669"/>
    <property type="project" value="UniProtKB-KW"/>
</dbReference>
<dbReference type="InterPro" id="IPR035899">
    <property type="entry name" value="DBL_dom_sf"/>
</dbReference>
<feature type="compositionally biased region" description="Basic and acidic residues" evidence="11">
    <location>
        <begin position="1637"/>
        <end position="1646"/>
    </location>
</feature>
<dbReference type="InterPro" id="IPR044926">
    <property type="entry name" value="RGS_subdomain_2"/>
</dbReference>
<feature type="region of interest" description="Disordered" evidence="11">
    <location>
        <begin position="317"/>
        <end position="411"/>
    </location>
</feature>
<organism evidence="15 16">
    <name type="scientific">Scylla paramamosain</name>
    <name type="common">Mud crab</name>
    <dbReference type="NCBI Taxonomy" id="85552"/>
    <lineage>
        <taxon>Eukaryota</taxon>
        <taxon>Metazoa</taxon>
        <taxon>Ecdysozoa</taxon>
        <taxon>Arthropoda</taxon>
        <taxon>Crustacea</taxon>
        <taxon>Multicrustacea</taxon>
        <taxon>Malacostraca</taxon>
        <taxon>Eumalacostraca</taxon>
        <taxon>Eucarida</taxon>
        <taxon>Decapoda</taxon>
        <taxon>Pleocyemata</taxon>
        <taxon>Brachyura</taxon>
        <taxon>Eubrachyura</taxon>
        <taxon>Portunoidea</taxon>
        <taxon>Portunidae</taxon>
        <taxon>Portuninae</taxon>
        <taxon>Scylla</taxon>
    </lineage>
</organism>
<dbReference type="CDD" id="cd20832">
    <property type="entry name" value="C1_ARHGEF-like"/>
    <property type="match status" value="1"/>
</dbReference>
<feature type="compositionally biased region" description="Low complexity" evidence="11">
    <location>
        <begin position="811"/>
        <end position="833"/>
    </location>
</feature>
<gene>
    <name evidence="15" type="ORF">O3P69_006705</name>
</gene>
<dbReference type="PROSITE" id="PS00479">
    <property type="entry name" value="ZF_DAG_PE_1"/>
    <property type="match status" value="1"/>
</dbReference>
<dbReference type="GO" id="GO:0046872">
    <property type="term" value="F:metal ion binding"/>
    <property type="evidence" value="ECO:0007669"/>
    <property type="project" value="UniProtKB-KW"/>
</dbReference>
<dbReference type="Gene3D" id="2.30.42.10">
    <property type="match status" value="1"/>
</dbReference>
<dbReference type="InterPro" id="IPR002219">
    <property type="entry name" value="PKC_DAG/PE"/>
</dbReference>
<dbReference type="InterPro" id="IPR001849">
    <property type="entry name" value="PH_domain"/>
</dbReference>
<protein>
    <recommendedName>
        <fullName evidence="17">Rho guanine nucleotide exchange factor 11</fullName>
    </recommendedName>
</protein>
<evidence type="ECO:0000256" key="8">
    <source>
        <dbReference type="ARBA" id="ARBA00022833"/>
    </source>
</evidence>
<evidence type="ECO:0000259" key="12">
    <source>
        <dbReference type="PROSITE" id="PS50010"/>
    </source>
</evidence>
<feature type="region of interest" description="Disordered" evidence="11">
    <location>
        <begin position="775"/>
        <end position="958"/>
    </location>
</feature>
<evidence type="ECO:0000256" key="2">
    <source>
        <dbReference type="ARBA" id="ARBA00004496"/>
    </source>
</evidence>
<feature type="domain" description="PDZ" evidence="14">
    <location>
        <begin position="24"/>
        <end position="101"/>
    </location>
</feature>
<keyword evidence="9" id="KW-0175">Coiled coil</keyword>